<name>A0AAN9LIA0_PHACN</name>
<evidence type="ECO:0000256" key="1">
    <source>
        <dbReference type="SAM" id="SignalP"/>
    </source>
</evidence>
<feature type="chain" id="PRO_5042874605" evidence="1">
    <location>
        <begin position="24"/>
        <end position="80"/>
    </location>
</feature>
<accession>A0AAN9LIA0</accession>
<dbReference type="AlphaFoldDB" id="A0AAN9LIA0"/>
<reference evidence="2 3" key="1">
    <citation type="submission" date="2024-01" db="EMBL/GenBank/DDBJ databases">
        <title>The genomes of 5 underutilized Papilionoideae crops provide insights into root nodulation and disease resistanc.</title>
        <authorList>
            <person name="Jiang F."/>
        </authorList>
    </citation>
    <scope>NUCLEOTIDE SEQUENCE [LARGE SCALE GENOMIC DNA]</scope>
    <source>
        <strain evidence="2">JINMINGXINNONG_FW02</strain>
        <tissue evidence="2">Leaves</tissue>
    </source>
</reference>
<proteinExistence type="predicted"/>
<dbReference type="Proteomes" id="UP001374584">
    <property type="component" value="Unassembled WGS sequence"/>
</dbReference>
<comment type="caution">
    <text evidence="2">The sequence shown here is derived from an EMBL/GenBank/DDBJ whole genome shotgun (WGS) entry which is preliminary data.</text>
</comment>
<keyword evidence="3" id="KW-1185">Reference proteome</keyword>
<keyword evidence="1" id="KW-0732">Signal</keyword>
<sequence>MGLNMMNLKIVLLGMLCIGLVVCSSGREMTEKNEQSDEGWLLCSIDHGNCPDNKACNQYCLSAPYPGGGSCVSNKCCCKA</sequence>
<protein>
    <submittedName>
        <fullName evidence="2">Uncharacterized protein</fullName>
    </submittedName>
</protein>
<dbReference type="EMBL" id="JAYMYR010000010">
    <property type="protein sequence ID" value="KAK7334719.1"/>
    <property type="molecule type" value="Genomic_DNA"/>
</dbReference>
<organism evidence="2 3">
    <name type="scientific">Phaseolus coccineus</name>
    <name type="common">Scarlet runner bean</name>
    <name type="synonym">Phaseolus multiflorus</name>
    <dbReference type="NCBI Taxonomy" id="3886"/>
    <lineage>
        <taxon>Eukaryota</taxon>
        <taxon>Viridiplantae</taxon>
        <taxon>Streptophyta</taxon>
        <taxon>Embryophyta</taxon>
        <taxon>Tracheophyta</taxon>
        <taxon>Spermatophyta</taxon>
        <taxon>Magnoliopsida</taxon>
        <taxon>eudicotyledons</taxon>
        <taxon>Gunneridae</taxon>
        <taxon>Pentapetalae</taxon>
        <taxon>rosids</taxon>
        <taxon>fabids</taxon>
        <taxon>Fabales</taxon>
        <taxon>Fabaceae</taxon>
        <taxon>Papilionoideae</taxon>
        <taxon>50 kb inversion clade</taxon>
        <taxon>NPAAA clade</taxon>
        <taxon>indigoferoid/millettioid clade</taxon>
        <taxon>Phaseoleae</taxon>
        <taxon>Phaseolus</taxon>
    </lineage>
</organism>
<evidence type="ECO:0000313" key="3">
    <source>
        <dbReference type="Proteomes" id="UP001374584"/>
    </source>
</evidence>
<evidence type="ECO:0000313" key="2">
    <source>
        <dbReference type="EMBL" id="KAK7334719.1"/>
    </source>
</evidence>
<gene>
    <name evidence="2" type="ORF">VNO80_26480</name>
</gene>
<feature type="signal peptide" evidence="1">
    <location>
        <begin position="1"/>
        <end position="23"/>
    </location>
</feature>